<organism evidence="1 2">
    <name type="scientific">Neisseria lisongii</name>
    <dbReference type="NCBI Taxonomy" id="2912188"/>
    <lineage>
        <taxon>Bacteria</taxon>
        <taxon>Pseudomonadati</taxon>
        <taxon>Pseudomonadota</taxon>
        <taxon>Betaproteobacteria</taxon>
        <taxon>Neisseriales</taxon>
        <taxon>Neisseriaceae</taxon>
        <taxon>Neisseria</taxon>
    </lineage>
</organism>
<dbReference type="EMBL" id="JAKKDL010000006">
    <property type="protein sequence ID" value="MCF7529864.1"/>
    <property type="molecule type" value="Genomic_DNA"/>
</dbReference>
<proteinExistence type="predicted"/>
<comment type="caution">
    <text evidence="1">The sequence shown here is derived from an EMBL/GenBank/DDBJ whole genome shotgun (WGS) entry which is preliminary data.</text>
</comment>
<reference evidence="1" key="1">
    <citation type="submission" date="2022-01" db="EMBL/GenBank/DDBJ databases">
        <title>Neisseria sp. ZJ104.</title>
        <authorList>
            <person name="Yang C."/>
        </authorList>
    </citation>
    <scope>NUCLEOTIDE SEQUENCE</scope>
    <source>
        <strain evidence="1">ZJ104</strain>
    </source>
</reference>
<gene>
    <name evidence="1" type="ORF">L4H06_06465</name>
</gene>
<evidence type="ECO:0000313" key="1">
    <source>
        <dbReference type="EMBL" id="MCF7529864.1"/>
    </source>
</evidence>
<evidence type="ECO:0000313" key="2">
    <source>
        <dbReference type="Proteomes" id="UP001201397"/>
    </source>
</evidence>
<name>A0AAW5AL25_9NEIS</name>
<sequence>MNNSLGFFTMGQYFLNLAIATTENLIQSGNTRITVTTTPSSVTAYQAETRWSDHNIGVPILFNFYHGIELMLKGTILSQGNLPTKQHQFSELIAQIQPDQYTCRLLSLVCSVTSDIDQTSPLAQFFEKNGINPDKWYIALKYPEHDQKLLSHYALKYGETRTLGFWQSINELSQQILAISEEIYSNNPQSSDEMMPPES</sequence>
<dbReference type="RefSeq" id="WP_237092822.1">
    <property type="nucleotide sequence ID" value="NZ_JAKKDL010000006.1"/>
</dbReference>
<dbReference type="Proteomes" id="UP001201397">
    <property type="component" value="Unassembled WGS sequence"/>
</dbReference>
<accession>A0AAW5AL25</accession>
<dbReference type="AlphaFoldDB" id="A0AAW5AL25"/>
<protein>
    <submittedName>
        <fullName evidence="1">Uncharacterized protein</fullName>
    </submittedName>
</protein>